<protein>
    <submittedName>
        <fullName evidence="3">Hypp6660 protein</fullName>
    </submittedName>
</protein>
<name>A0A8K0E7C0_BRALA</name>
<reference evidence="3" key="1">
    <citation type="submission" date="2022-01" db="EMBL/GenBank/DDBJ databases">
        <authorList>
            <person name="Braso-Vives M."/>
        </authorList>
    </citation>
    <scope>NUCLEOTIDE SEQUENCE</scope>
</reference>
<feature type="compositionally biased region" description="Basic residues" evidence="1">
    <location>
        <begin position="60"/>
        <end position="76"/>
    </location>
</feature>
<dbReference type="AlphaFoldDB" id="A0A8K0E7C0"/>
<dbReference type="Proteomes" id="UP000838412">
    <property type="component" value="Chromosome 12"/>
</dbReference>
<dbReference type="GO" id="GO:0003676">
    <property type="term" value="F:nucleic acid binding"/>
    <property type="evidence" value="ECO:0007669"/>
    <property type="project" value="InterPro"/>
</dbReference>
<feature type="compositionally biased region" description="Polar residues" evidence="1">
    <location>
        <begin position="77"/>
        <end position="87"/>
    </location>
</feature>
<evidence type="ECO:0000313" key="4">
    <source>
        <dbReference type="Proteomes" id="UP000838412"/>
    </source>
</evidence>
<keyword evidence="4" id="KW-1185">Reference proteome</keyword>
<proteinExistence type="predicted"/>
<gene>
    <name evidence="3" type="primary">Hypp6660</name>
    <name evidence="3" type="ORF">BLAG_LOCUS5696</name>
</gene>
<dbReference type="Pfam" id="PF03184">
    <property type="entry name" value="DDE_1"/>
    <property type="match status" value="1"/>
</dbReference>
<evidence type="ECO:0000313" key="3">
    <source>
        <dbReference type="EMBL" id="CAH1242400.1"/>
    </source>
</evidence>
<accession>A0A8K0E7C0</accession>
<feature type="region of interest" description="Disordered" evidence="1">
    <location>
        <begin position="57"/>
        <end position="98"/>
    </location>
</feature>
<evidence type="ECO:0000259" key="2">
    <source>
        <dbReference type="Pfam" id="PF03184"/>
    </source>
</evidence>
<evidence type="ECO:0000256" key="1">
    <source>
        <dbReference type="SAM" id="MobiDB-lite"/>
    </source>
</evidence>
<dbReference type="OrthoDB" id="10064161at2759"/>
<organism evidence="3 4">
    <name type="scientific">Branchiostoma lanceolatum</name>
    <name type="common">Common lancelet</name>
    <name type="synonym">Amphioxus lanceolatum</name>
    <dbReference type="NCBI Taxonomy" id="7740"/>
    <lineage>
        <taxon>Eukaryota</taxon>
        <taxon>Metazoa</taxon>
        <taxon>Chordata</taxon>
        <taxon>Cephalochordata</taxon>
        <taxon>Leptocardii</taxon>
        <taxon>Amphioxiformes</taxon>
        <taxon>Branchiostomatidae</taxon>
        <taxon>Branchiostoma</taxon>
    </lineage>
</organism>
<feature type="domain" description="DDE-1" evidence="2">
    <location>
        <begin position="1"/>
        <end position="41"/>
    </location>
</feature>
<sequence>MTSDLFPEWLQTLDRKMHQQYRKILLFADNAPSQPDIDLENKAIPLRTHLRLTEAVMAPNRKKQRENRKGKRKTKTQNRVDQLTTQLGECRVSSKRRV</sequence>
<dbReference type="EMBL" id="OV696697">
    <property type="protein sequence ID" value="CAH1242400.1"/>
    <property type="molecule type" value="Genomic_DNA"/>
</dbReference>
<dbReference type="InterPro" id="IPR004875">
    <property type="entry name" value="DDE_SF_endonuclease_dom"/>
</dbReference>